<organism evidence="1 2">
    <name type="scientific">Paxillus rubicundulus Ve08.2h10</name>
    <dbReference type="NCBI Taxonomy" id="930991"/>
    <lineage>
        <taxon>Eukaryota</taxon>
        <taxon>Fungi</taxon>
        <taxon>Dikarya</taxon>
        <taxon>Basidiomycota</taxon>
        <taxon>Agaricomycotina</taxon>
        <taxon>Agaricomycetes</taxon>
        <taxon>Agaricomycetidae</taxon>
        <taxon>Boletales</taxon>
        <taxon>Paxilineae</taxon>
        <taxon>Paxillaceae</taxon>
        <taxon>Paxillus</taxon>
    </lineage>
</organism>
<protein>
    <submittedName>
        <fullName evidence="1">Uncharacterized protein</fullName>
    </submittedName>
</protein>
<dbReference type="InParanoid" id="A0A0D0DG55"/>
<evidence type="ECO:0000313" key="1">
    <source>
        <dbReference type="EMBL" id="KIK80184.1"/>
    </source>
</evidence>
<dbReference type="EMBL" id="KN826080">
    <property type="protein sequence ID" value="KIK80184.1"/>
    <property type="molecule type" value="Genomic_DNA"/>
</dbReference>
<name>A0A0D0DG55_9AGAM</name>
<dbReference type="AlphaFoldDB" id="A0A0D0DG55"/>
<keyword evidence="2" id="KW-1185">Reference proteome</keyword>
<accession>A0A0D0DG55</accession>
<sequence length="121" mass="13431">MIDHTFVSCSTASIQTRLHVASWAVARSWPRSILCQGCVAQTRASLPTDIPTARATAFSDEFSCYASCTSIDVDFGTKHRALCEFRGSRARQSSRVFVVVSQSWNRLQRPRLPTSRGLPPL</sequence>
<reference evidence="2" key="2">
    <citation type="submission" date="2015-01" db="EMBL/GenBank/DDBJ databases">
        <title>Evolutionary Origins and Diversification of the Mycorrhizal Mutualists.</title>
        <authorList>
            <consortium name="DOE Joint Genome Institute"/>
            <consortium name="Mycorrhizal Genomics Consortium"/>
            <person name="Kohler A."/>
            <person name="Kuo A."/>
            <person name="Nagy L.G."/>
            <person name="Floudas D."/>
            <person name="Copeland A."/>
            <person name="Barry K.W."/>
            <person name="Cichocki N."/>
            <person name="Veneault-Fourrey C."/>
            <person name="LaButti K."/>
            <person name="Lindquist E.A."/>
            <person name="Lipzen A."/>
            <person name="Lundell T."/>
            <person name="Morin E."/>
            <person name="Murat C."/>
            <person name="Riley R."/>
            <person name="Ohm R."/>
            <person name="Sun H."/>
            <person name="Tunlid A."/>
            <person name="Henrissat B."/>
            <person name="Grigoriev I.V."/>
            <person name="Hibbett D.S."/>
            <person name="Martin F."/>
        </authorList>
    </citation>
    <scope>NUCLEOTIDE SEQUENCE [LARGE SCALE GENOMIC DNA]</scope>
    <source>
        <strain evidence="2">Ve08.2h10</strain>
    </source>
</reference>
<gene>
    <name evidence="1" type="ORF">PAXRUDRAFT_245757</name>
</gene>
<proteinExistence type="predicted"/>
<reference evidence="1 2" key="1">
    <citation type="submission" date="2014-04" db="EMBL/GenBank/DDBJ databases">
        <authorList>
            <consortium name="DOE Joint Genome Institute"/>
            <person name="Kuo A."/>
            <person name="Kohler A."/>
            <person name="Jargeat P."/>
            <person name="Nagy L.G."/>
            <person name="Floudas D."/>
            <person name="Copeland A."/>
            <person name="Barry K.W."/>
            <person name="Cichocki N."/>
            <person name="Veneault-Fourrey C."/>
            <person name="LaButti K."/>
            <person name="Lindquist E.A."/>
            <person name="Lipzen A."/>
            <person name="Lundell T."/>
            <person name="Morin E."/>
            <person name="Murat C."/>
            <person name="Sun H."/>
            <person name="Tunlid A."/>
            <person name="Henrissat B."/>
            <person name="Grigoriev I.V."/>
            <person name="Hibbett D.S."/>
            <person name="Martin F."/>
            <person name="Nordberg H.P."/>
            <person name="Cantor M.N."/>
            <person name="Hua S.X."/>
        </authorList>
    </citation>
    <scope>NUCLEOTIDE SEQUENCE [LARGE SCALE GENOMIC DNA]</scope>
    <source>
        <strain evidence="1 2">Ve08.2h10</strain>
    </source>
</reference>
<dbReference type="Proteomes" id="UP000054538">
    <property type="component" value="Unassembled WGS sequence"/>
</dbReference>
<dbReference type="HOGENOM" id="CLU_2038797_0_0_1"/>
<evidence type="ECO:0000313" key="2">
    <source>
        <dbReference type="Proteomes" id="UP000054538"/>
    </source>
</evidence>